<dbReference type="PROSITE" id="PS50213">
    <property type="entry name" value="FAS1"/>
    <property type="match status" value="2"/>
</dbReference>
<dbReference type="SUPFAM" id="SSF82153">
    <property type="entry name" value="FAS1 domain"/>
    <property type="match status" value="2"/>
</dbReference>
<evidence type="ECO:0000313" key="2">
    <source>
        <dbReference type="EMBL" id="GGZ36857.1"/>
    </source>
</evidence>
<dbReference type="SMART" id="SM00554">
    <property type="entry name" value="FAS1"/>
    <property type="match status" value="2"/>
</dbReference>
<feature type="domain" description="FAS1" evidence="1">
    <location>
        <begin position="159"/>
        <end position="294"/>
    </location>
</feature>
<accession>A0A918Q7J8</accession>
<dbReference type="PANTHER" id="PTHR10900">
    <property type="entry name" value="PERIOSTIN-RELATED"/>
    <property type="match status" value="1"/>
</dbReference>
<sequence length="296" mass="31022">MFLVACNDDDEPTPVAQEDIVDIVVGSDNFTTLEAAVIQADLVSTLQGDGPFTVFAPTDDAFTAFLEDNDMSASDLLANDDLAGILTYHVLSGEVVASAVMPGEVTTVNGASFYVSEDANGAIWINGAAKVTTTDIMATNGLIHVLDYVIMPPSSSIAEIAVAKTMEEMPEFTQLVGALSRANLVEAVSGDEGDLTVFAPTDAAFQALYDSNPSWNDFNDIPLETLTAVLTAHVVPARAFAQDLRTGTSLATLNADAVLQVDLDAMTVGGASLNADMLNIHATNGVIHVINEVILP</sequence>
<dbReference type="Gene3D" id="2.30.180.10">
    <property type="entry name" value="FAS1 domain"/>
    <property type="match status" value="2"/>
</dbReference>
<evidence type="ECO:0000259" key="1">
    <source>
        <dbReference type="PROSITE" id="PS50213"/>
    </source>
</evidence>
<evidence type="ECO:0000313" key="3">
    <source>
        <dbReference type="Proteomes" id="UP000619457"/>
    </source>
</evidence>
<dbReference type="Proteomes" id="UP000619457">
    <property type="component" value="Unassembled WGS sequence"/>
</dbReference>
<organism evidence="2 3">
    <name type="scientific">Echinicola pacifica</name>
    <dbReference type="NCBI Taxonomy" id="346377"/>
    <lineage>
        <taxon>Bacteria</taxon>
        <taxon>Pseudomonadati</taxon>
        <taxon>Bacteroidota</taxon>
        <taxon>Cytophagia</taxon>
        <taxon>Cytophagales</taxon>
        <taxon>Cyclobacteriaceae</taxon>
        <taxon>Echinicola</taxon>
    </lineage>
</organism>
<dbReference type="FunFam" id="2.30.180.10:FF:000032">
    <property type="entry name" value="Fasciclin domain-containing protein, putative"/>
    <property type="match status" value="2"/>
</dbReference>
<proteinExistence type="predicted"/>
<name>A0A918Q7J8_9BACT</name>
<reference evidence="2" key="2">
    <citation type="submission" date="2020-09" db="EMBL/GenBank/DDBJ databases">
        <authorList>
            <person name="Sun Q."/>
            <person name="Kim S."/>
        </authorList>
    </citation>
    <scope>NUCLEOTIDE SEQUENCE</scope>
    <source>
        <strain evidence="2">KCTC 12368</strain>
    </source>
</reference>
<dbReference type="InterPro" id="IPR050904">
    <property type="entry name" value="Adhesion/Biosynth-related"/>
</dbReference>
<dbReference type="GO" id="GO:0005615">
    <property type="term" value="C:extracellular space"/>
    <property type="evidence" value="ECO:0007669"/>
    <property type="project" value="TreeGrafter"/>
</dbReference>
<reference evidence="2" key="1">
    <citation type="journal article" date="2014" name="Int. J. Syst. Evol. Microbiol.">
        <title>Complete genome sequence of Corynebacterium casei LMG S-19264T (=DSM 44701T), isolated from a smear-ripened cheese.</title>
        <authorList>
            <consortium name="US DOE Joint Genome Institute (JGI-PGF)"/>
            <person name="Walter F."/>
            <person name="Albersmeier A."/>
            <person name="Kalinowski J."/>
            <person name="Ruckert C."/>
        </authorList>
    </citation>
    <scope>NUCLEOTIDE SEQUENCE</scope>
    <source>
        <strain evidence="2">KCTC 12368</strain>
    </source>
</reference>
<dbReference type="Pfam" id="PF02469">
    <property type="entry name" value="Fasciclin"/>
    <property type="match status" value="2"/>
</dbReference>
<gene>
    <name evidence="2" type="ORF">GCM10007049_32790</name>
</gene>
<dbReference type="InterPro" id="IPR000782">
    <property type="entry name" value="FAS1_domain"/>
</dbReference>
<dbReference type="AlphaFoldDB" id="A0A918Q7J8"/>
<feature type="domain" description="FAS1" evidence="1">
    <location>
        <begin position="17"/>
        <end position="150"/>
    </location>
</feature>
<protein>
    <recommendedName>
        <fullName evidence="1">FAS1 domain-containing protein</fullName>
    </recommendedName>
</protein>
<dbReference type="InterPro" id="IPR036378">
    <property type="entry name" value="FAS1_dom_sf"/>
</dbReference>
<comment type="caution">
    <text evidence="2">The sequence shown here is derived from an EMBL/GenBank/DDBJ whole genome shotgun (WGS) entry which is preliminary data.</text>
</comment>
<dbReference type="EMBL" id="BMWX01000006">
    <property type="protein sequence ID" value="GGZ36857.1"/>
    <property type="molecule type" value="Genomic_DNA"/>
</dbReference>
<dbReference type="PANTHER" id="PTHR10900:SF77">
    <property type="entry name" value="FI19380P1"/>
    <property type="match status" value="1"/>
</dbReference>
<keyword evidence="3" id="KW-1185">Reference proteome</keyword>